<dbReference type="Proteomes" id="UP000241986">
    <property type="component" value="Unassembled WGS sequence"/>
</dbReference>
<evidence type="ECO:0000313" key="2">
    <source>
        <dbReference type="Proteomes" id="UP000241986"/>
    </source>
</evidence>
<reference evidence="1 2" key="1">
    <citation type="submission" date="2018-03" db="EMBL/GenBank/DDBJ databases">
        <title>Aeromonas veronii whole genome sequencing and analysis.</title>
        <authorList>
            <person name="Xie H."/>
            <person name="Liu T."/>
            <person name="Wang K."/>
        </authorList>
    </citation>
    <scope>NUCLEOTIDE SEQUENCE [LARGE SCALE GENOMIC DNA]</scope>
    <source>
        <strain evidence="1 2">XH.VA.1</strain>
    </source>
</reference>
<accession>A0A2T4N3I0</accession>
<evidence type="ECO:0000313" key="1">
    <source>
        <dbReference type="EMBL" id="PTH81378.1"/>
    </source>
</evidence>
<comment type="caution">
    <text evidence="1">The sequence shown here is derived from an EMBL/GenBank/DDBJ whole genome shotgun (WGS) entry which is preliminary data.</text>
</comment>
<organism evidence="1 2">
    <name type="scientific">Aeromonas veronii</name>
    <dbReference type="NCBI Taxonomy" id="654"/>
    <lineage>
        <taxon>Bacteria</taxon>
        <taxon>Pseudomonadati</taxon>
        <taxon>Pseudomonadota</taxon>
        <taxon>Gammaproteobacteria</taxon>
        <taxon>Aeromonadales</taxon>
        <taxon>Aeromonadaceae</taxon>
        <taxon>Aeromonas</taxon>
    </lineage>
</organism>
<name>A0A2T4N3I0_AERVE</name>
<dbReference type="EMBL" id="PZKL01000022">
    <property type="protein sequence ID" value="PTH81378.1"/>
    <property type="molecule type" value="Genomic_DNA"/>
</dbReference>
<sequence length="88" mass="10270">MSQHLISDMERNLSWWWEDLRGASARLRGYQRHLIECRQISPRPRATIAFTLRQCAAARRICAHTTMVIKARRTGLTTLNQFLSGHHL</sequence>
<proteinExistence type="predicted"/>
<protein>
    <submittedName>
        <fullName evidence="1">Uncharacterized protein</fullName>
    </submittedName>
</protein>
<dbReference type="AlphaFoldDB" id="A0A2T4N3I0"/>
<gene>
    <name evidence="1" type="ORF">DAA48_09535</name>
</gene>